<evidence type="ECO:0000256" key="2">
    <source>
        <dbReference type="ARBA" id="ARBA00022723"/>
    </source>
</evidence>
<keyword evidence="2" id="KW-0479">Metal-binding</keyword>
<protein>
    <submittedName>
        <fullName evidence="7">Threonine dehydrogenase</fullName>
    </submittedName>
</protein>
<dbReference type="InterPro" id="IPR036291">
    <property type="entry name" value="NAD(P)-bd_dom_sf"/>
</dbReference>
<dbReference type="GO" id="GO:0046872">
    <property type="term" value="F:metal ion binding"/>
    <property type="evidence" value="ECO:0007669"/>
    <property type="project" value="UniProtKB-KW"/>
</dbReference>
<accession>A0A1C4W784</accession>
<comment type="cofactor">
    <cofactor evidence="1">
        <name>Zn(2+)</name>
        <dbReference type="ChEBI" id="CHEBI:29105"/>
    </cofactor>
</comment>
<evidence type="ECO:0000256" key="3">
    <source>
        <dbReference type="ARBA" id="ARBA00022833"/>
    </source>
</evidence>
<dbReference type="AlphaFoldDB" id="A0A1C4W784"/>
<dbReference type="SUPFAM" id="SSF51735">
    <property type="entry name" value="NAD(P)-binding Rossmann-fold domains"/>
    <property type="match status" value="1"/>
</dbReference>
<dbReference type="InterPro" id="IPR013154">
    <property type="entry name" value="ADH-like_N"/>
</dbReference>
<sequence>MEVTVRAEVEPRCPTICRLWGTTRCRAGKDEGVRAVTVKPGVANSLSLVEDQPEPAPGEGAVLVQALAVGICGTDHEILDGQYGEAPPGSDRLIIGHESLGRVLEDPSGAFQPGDLVAGIVRHPDPVPCPNCAAGEWDMCRNGQFTEHGIKALPGFARDRWRIEPRFAVRLDPALARVGVLLEPTSVVAKAWDHIERIGHRAEWEPQTVLVTGAGPIGLLAALLATQRGLTVHVLDRATSGPKPELVAALGATYHTVPVNDLPFEPDVVVECTGAPSVVIDVMCKAGQTGIVCLAGVSSGGRTIDFDAGALNRALVLENNVVFGSVNANRRHWSMAAQALSRAEQPWLESLLTRRVQVERYAEAYTPEPDDIKVVLEFGV</sequence>
<dbReference type="Pfam" id="PF08240">
    <property type="entry name" value="ADH_N"/>
    <property type="match status" value="1"/>
</dbReference>
<organism evidence="7 8">
    <name type="scientific">Micromonospora coriariae</name>
    <dbReference type="NCBI Taxonomy" id="285665"/>
    <lineage>
        <taxon>Bacteria</taxon>
        <taxon>Bacillati</taxon>
        <taxon>Actinomycetota</taxon>
        <taxon>Actinomycetes</taxon>
        <taxon>Micromonosporales</taxon>
        <taxon>Micromonosporaceae</taxon>
        <taxon>Micromonospora</taxon>
    </lineage>
</organism>
<dbReference type="GO" id="GO:0016491">
    <property type="term" value="F:oxidoreductase activity"/>
    <property type="evidence" value="ECO:0007669"/>
    <property type="project" value="UniProtKB-KW"/>
</dbReference>
<name>A0A1C4W784_9ACTN</name>
<keyword evidence="3" id="KW-0862">Zinc</keyword>
<dbReference type="Pfam" id="PF16912">
    <property type="entry name" value="Glu_dehyd_C"/>
    <property type="match status" value="1"/>
</dbReference>
<evidence type="ECO:0000259" key="6">
    <source>
        <dbReference type="Pfam" id="PF16912"/>
    </source>
</evidence>
<dbReference type="Proteomes" id="UP000198243">
    <property type="component" value="Chromosome I"/>
</dbReference>
<keyword evidence="4" id="KW-0560">Oxidoreductase</keyword>
<keyword evidence="8" id="KW-1185">Reference proteome</keyword>
<feature type="domain" description="Alcohol dehydrogenase-like N-terminal" evidence="5">
    <location>
        <begin position="58"/>
        <end position="162"/>
    </location>
</feature>
<dbReference type="PANTHER" id="PTHR43189:SF2">
    <property type="entry name" value="GLUCOSE 1-DEHYDROGENASE"/>
    <property type="match status" value="1"/>
</dbReference>
<reference evidence="8" key="1">
    <citation type="submission" date="2016-06" db="EMBL/GenBank/DDBJ databases">
        <authorList>
            <person name="Varghese N."/>
            <person name="Submissions Spin"/>
        </authorList>
    </citation>
    <scope>NUCLEOTIDE SEQUENCE [LARGE SCALE GENOMIC DNA]</scope>
    <source>
        <strain evidence="8">DSM 44875</strain>
    </source>
</reference>
<dbReference type="PANTHER" id="PTHR43189">
    <property type="entry name" value="ZINC-TYPE ALCOHOL DEHYDROGENASE-LIKE PROTEIN C1198.01-RELATED"/>
    <property type="match status" value="1"/>
</dbReference>
<feature type="domain" description="Glucose dehydrogenase C-terminal" evidence="6">
    <location>
        <begin position="176"/>
        <end position="378"/>
    </location>
</feature>
<dbReference type="SUPFAM" id="SSF50129">
    <property type="entry name" value="GroES-like"/>
    <property type="match status" value="1"/>
</dbReference>
<proteinExistence type="predicted"/>
<gene>
    <name evidence="7" type="ORF">GA0070607_3216</name>
</gene>
<dbReference type="Gene3D" id="3.40.50.720">
    <property type="entry name" value="NAD(P)-binding Rossmann-like Domain"/>
    <property type="match status" value="1"/>
</dbReference>
<dbReference type="InterPro" id="IPR011032">
    <property type="entry name" value="GroES-like_sf"/>
</dbReference>
<evidence type="ECO:0000313" key="8">
    <source>
        <dbReference type="Proteomes" id="UP000198243"/>
    </source>
</evidence>
<dbReference type="EMBL" id="LT607412">
    <property type="protein sequence ID" value="SCE91959.1"/>
    <property type="molecule type" value="Genomic_DNA"/>
</dbReference>
<evidence type="ECO:0000256" key="4">
    <source>
        <dbReference type="ARBA" id="ARBA00023002"/>
    </source>
</evidence>
<evidence type="ECO:0000259" key="5">
    <source>
        <dbReference type="Pfam" id="PF08240"/>
    </source>
</evidence>
<dbReference type="InterPro" id="IPR031640">
    <property type="entry name" value="Glu_dehyd_C"/>
</dbReference>
<evidence type="ECO:0000256" key="1">
    <source>
        <dbReference type="ARBA" id="ARBA00001947"/>
    </source>
</evidence>
<dbReference type="CDD" id="cd08230">
    <property type="entry name" value="glucose_DH"/>
    <property type="match status" value="1"/>
</dbReference>
<evidence type="ECO:0000313" key="7">
    <source>
        <dbReference type="EMBL" id="SCE91959.1"/>
    </source>
</evidence>
<dbReference type="Gene3D" id="3.90.180.10">
    <property type="entry name" value="Medium-chain alcohol dehydrogenases, catalytic domain"/>
    <property type="match status" value="1"/>
</dbReference>